<dbReference type="EMBL" id="CABHNT010000067">
    <property type="protein sequence ID" value="VUX38919.1"/>
    <property type="molecule type" value="Genomic_DNA"/>
</dbReference>
<evidence type="ECO:0000313" key="1">
    <source>
        <dbReference type="EMBL" id="VUX38919.1"/>
    </source>
</evidence>
<dbReference type="Proteomes" id="UP000345266">
    <property type="component" value="Unassembled WGS sequence"/>
</dbReference>
<accession>A0A564W219</accession>
<dbReference type="AlphaFoldDB" id="A0A564W219"/>
<proteinExistence type="predicted"/>
<evidence type="ECO:0000313" key="2">
    <source>
        <dbReference type="Proteomes" id="UP000345266"/>
    </source>
</evidence>
<name>A0A564W219_BIFLI</name>
<sequence>MTDERLERLYRQAWERSPQGQYETFGIPARYGTGIDWNEFHTRVEWQSND</sequence>
<reference evidence="1 2" key="1">
    <citation type="submission" date="2019-07" db="EMBL/GenBank/DDBJ databases">
        <authorList>
            <person name="Hibberd C M."/>
            <person name="Gehrig L. J."/>
            <person name="Chang H.-W."/>
            <person name="Venkatesh S."/>
        </authorList>
    </citation>
    <scope>NUCLEOTIDE SEQUENCE [LARGE SCALE GENOMIC DNA]</scope>
    <source>
        <strain evidence="1">Bifidobacterium_longum_subsp_infantis_JG_Bg463</strain>
    </source>
</reference>
<gene>
    <name evidence="1" type="ORF">BLJG463_00197</name>
</gene>
<protein>
    <submittedName>
        <fullName evidence="1">Uncharacterized protein</fullName>
    </submittedName>
</protein>
<organism evidence="1 2">
    <name type="scientific">Bifidobacterium longum subsp. infantis</name>
    <dbReference type="NCBI Taxonomy" id="1682"/>
    <lineage>
        <taxon>Bacteria</taxon>
        <taxon>Bacillati</taxon>
        <taxon>Actinomycetota</taxon>
        <taxon>Actinomycetes</taxon>
        <taxon>Bifidobacteriales</taxon>
        <taxon>Bifidobacteriaceae</taxon>
        <taxon>Bifidobacterium</taxon>
    </lineage>
</organism>